<protein>
    <recommendedName>
        <fullName evidence="4">Serine protease</fullName>
    </recommendedName>
</protein>
<proteinExistence type="predicted"/>
<reference evidence="3" key="1">
    <citation type="journal article" date="2019" name="Int. J. Syst. Evol. Microbiol.">
        <title>The Global Catalogue of Microorganisms (GCM) 10K type strain sequencing project: providing services to taxonomists for standard genome sequencing and annotation.</title>
        <authorList>
            <consortium name="The Broad Institute Genomics Platform"/>
            <consortium name="The Broad Institute Genome Sequencing Center for Infectious Disease"/>
            <person name="Wu L."/>
            <person name="Ma J."/>
        </authorList>
    </citation>
    <scope>NUCLEOTIDE SEQUENCE [LARGE SCALE GENOMIC DNA]</scope>
    <source>
        <strain evidence="3">CCUG 63563</strain>
    </source>
</reference>
<dbReference type="Proteomes" id="UP001596976">
    <property type="component" value="Unassembled WGS sequence"/>
</dbReference>
<keyword evidence="3" id="KW-1185">Reference proteome</keyword>
<evidence type="ECO:0000256" key="1">
    <source>
        <dbReference type="SAM" id="Coils"/>
    </source>
</evidence>
<evidence type="ECO:0008006" key="4">
    <source>
        <dbReference type="Google" id="ProtNLM"/>
    </source>
</evidence>
<dbReference type="EMBL" id="JBHTJF010000012">
    <property type="protein sequence ID" value="MFD0942698.1"/>
    <property type="molecule type" value="Genomic_DNA"/>
</dbReference>
<evidence type="ECO:0000313" key="2">
    <source>
        <dbReference type="EMBL" id="MFD0942698.1"/>
    </source>
</evidence>
<dbReference type="RefSeq" id="WP_381009404.1">
    <property type="nucleotide sequence ID" value="NZ_JBHTJF010000012.1"/>
</dbReference>
<keyword evidence="1" id="KW-0175">Coiled coil</keyword>
<accession>A0ABW3GUH7</accession>
<gene>
    <name evidence="2" type="ORF">ACFQ0V_02795</name>
</gene>
<sequence>MNEEITAQHLLVQIHEKRQTLRQLEEQLQTIQANCEHEYEEKRTHRICKNCGSVKNFHY</sequence>
<name>A0ABW3GUH7_9BACL</name>
<feature type="coiled-coil region" evidence="1">
    <location>
        <begin position="7"/>
        <end position="41"/>
    </location>
</feature>
<organism evidence="2 3">
    <name type="scientific">Savagea faecisuis</name>
    <dbReference type="NCBI Taxonomy" id="1274803"/>
    <lineage>
        <taxon>Bacteria</taxon>
        <taxon>Bacillati</taxon>
        <taxon>Bacillota</taxon>
        <taxon>Bacilli</taxon>
        <taxon>Bacillales</taxon>
        <taxon>Caryophanaceae</taxon>
        <taxon>Savagea</taxon>
    </lineage>
</organism>
<evidence type="ECO:0000313" key="3">
    <source>
        <dbReference type="Proteomes" id="UP001596976"/>
    </source>
</evidence>
<comment type="caution">
    <text evidence="2">The sequence shown here is derived from an EMBL/GenBank/DDBJ whole genome shotgun (WGS) entry which is preliminary data.</text>
</comment>